<evidence type="ECO:0000313" key="12">
    <source>
        <dbReference type="Proteomes" id="UP000053784"/>
    </source>
</evidence>
<keyword evidence="3 8" id="KW-0812">Transmembrane</keyword>
<dbReference type="FunFam" id="3.10.20.310:FF:000001">
    <property type="entry name" value="Outer membrane protein assembly factor BamA"/>
    <property type="match status" value="1"/>
</dbReference>
<feature type="domain" description="POTRA" evidence="10">
    <location>
        <begin position="22"/>
        <end position="89"/>
    </location>
</feature>
<evidence type="ECO:0000256" key="3">
    <source>
        <dbReference type="ARBA" id="ARBA00022692"/>
    </source>
</evidence>
<evidence type="ECO:0000256" key="8">
    <source>
        <dbReference type="HAMAP-Rule" id="MF_01430"/>
    </source>
</evidence>
<accession>A0A084CNY2</accession>
<dbReference type="Pfam" id="PF01103">
    <property type="entry name" value="Omp85"/>
    <property type="match status" value="1"/>
</dbReference>
<dbReference type="PIRSF" id="PIRSF006076">
    <property type="entry name" value="OM_assembly_OMP85"/>
    <property type="match status" value="1"/>
</dbReference>
<dbReference type="Gene3D" id="2.40.160.50">
    <property type="entry name" value="membrane protein fhac: a member of the omp85/tpsb transporter family"/>
    <property type="match status" value="1"/>
</dbReference>
<comment type="caution">
    <text evidence="11">The sequence shown here is derived from an EMBL/GenBank/DDBJ whole genome shotgun (WGS) entry which is preliminary data.</text>
</comment>
<dbReference type="GO" id="GO:0043165">
    <property type="term" value="P:Gram-negative-bacterium-type cell outer membrane assembly"/>
    <property type="evidence" value="ECO:0007669"/>
    <property type="project" value="UniProtKB-UniRule"/>
</dbReference>
<feature type="domain" description="POTRA" evidence="10">
    <location>
        <begin position="264"/>
        <end position="340"/>
    </location>
</feature>
<keyword evidence="6 8" id="KW-0472">Membrane</keyword>
<keyword evidence="12" id="KW-1185">Reference proteome</keyword>
<reference evidence="11 12" key="1">
    <citation type="submission" date="2014-03" db="EMBL/GenBank/DDBJ databases">
        <title>Selection and divergence in the genomes of co-occurring obligate luminous symbionts with specific hosts.</title>
        <authorList>
            <person name="Hendry T.A."/>
            <person name="de Wet J.R."/>
            <person name="Dunlap P.V."/>
        </authorList>
    </citation>
    <scope>NUCLEOTIDE SEQUENCE [LARGE SCALE GENOMIC DNA]</scope>
    <source>
        <strain evidence="11 12">Ppalp.1</strain>
    </source>
</reference>
<dbReference type="InterPro" id="IPR034746">
    <property type="entry name" value="POTRA"/>
</dbReference>
<evidence type="ECO:0000256" key="9">
    <source>
        <dbReference type="NCBIfam" id="TIGR03303"/>
    </source>
</evidence>
<dbReference type="GO" id="GO:0051205">
    <property type="term" value="P:protein insertion into membrane"/>
    <property type="evidence" value="ECO:0007669"/>
    <property type="project" value="UniProtKB-UniRule"/>
</dbReference>
<dbReference type="AlphaFoldDB" id="A0A084CNY2"/>
<dbReference type="GO" id="GO:1990063">
    <property type="term" value="C:Bam protein complex"/>
    <property type="evidence" value="ECO:0007669"/>
    <property type="project" value="TreeGrafter"/>
</dbReference>
<dbReference type="EMBL" id="JGVK01000006">
    <property type="protein sequence ID" value="KEY91511.1"/>
    <property type="molecule type" value="Genomic_DNA"/>
</dbReference>
<name>A0A084CNY2_9GAMM</name>
<keyword evidence="7 8" id="KW-0998">Cell outer membrane</keyword>
<evidence type="ECO:0000256" key="1">
    <source>
        <dbReference type="ARBA" id="ARBA00004370"/>
    </source>
</evidence>
<dbReference type="InterPro" id="IPR023707">
    <property type="entry name" value="OM_assembly_BamA"/>
</dbReference>
<dbReference type="Proteomes" id="UP000053784">
    <property type="component" value="Unassembled WGS sequence"/>
</dbReference>
<dbReference type="FunFam" id="2.40.160.50:FF:000001">
    <property type="entry name" value="Outer membrane protein assembly factor BamA"/>
    <property type="match status" value="1"/>
</dbReference>
<dbReference type="PANTHER" id="PTHR12815">
    <property type="entry name" value="SORTING AND ASSEMBLY MACHINERY SAMM50 PROTEIN FAMILY MEMBER"/>
    <property type="match status" value="1"/>
</dbReference>
<evidence type="ECO:0000256" key="7">
    <source>
        <dbReference type="ARBA" id="ARBA00023237"/>
    </source>
</evidence>
<proteinExistence type="inferred from homology"/>
<feature type="domain" description="POTRA" evidence="10">
    <location>
        <begin position="173"/>
        <end position="261"/>
    </location>
</feature>
<comment type="similarity">
    <text evidence="8">Belongs to the BamA family.</text>
</comment>
<evidence type="ECO:0000256" key="2">
    <source>
        <dbReference type="ARBA" id="ARBA00022452"/>
    </source>
</evidence>
<keyword evidence="2 8" id="KW-1134">Transmembrane beta strand</keyword>
<evidence type="ECO:0000256" key="5">
    <source>
        <dbReference type="ARBA" id="ARBA00022737"/>
    </source>
</evidence>
<dbReference type="InterPro" id="IPR010827">
    <property type="entry name" value="BamA/TamA_POTRA"/>
</dbReference>
<dbReference type="HAMAP" id="MF_01430">
    <property type="entry name" value="OM_assembly_BamA"/>
    <property type="match status" value="1"/>
</dbReference>
<gene>
    <name evidence="11" type="primary">yaeT</name>
    <name evidence="8" type="synonym">bamA</name>
    <name evidence="11" type="ORF">CF67_14128</name>
</gene>
<evidence type="ECO:0000256" key="4">
    <source>
        <dbReference type="ARBA" id="ARBA00022729"/>
    </source>
</evidence>
<dbReference type="FunFam" id="3.10.20.310:FF:000002">
    <property type="entry name" value="Outer membrane protein assembly factor BamA"/>
    <property type="match status" value="1"/>
</dbReference>
<dbReference type="Gene3D" id="3.10.20.310">
    <property type="entry name" value="membrane protein fhac"/>
    <property type="match status" value="5"/>
</dbReference>
<dbReference type="Pfam" id="PF07244">
    <property type="entry name" value="POTRA"/>
    <property type="match status" value="4"/>
</dbReference>
<sequence>MKNIVLMVLFATSVLADNAESFVVQDIRIEGLHRVQFDEVISKIPIQIGANINVQDAANIIRSLYALGDFEDIKVLRDNNALIILVKERPTIASISFLGNKVIKEEQLRYSLDTFGVRVGAVLEQATLSNIEKEVEDFYYSVGKYNATVEVVVKPLSYNRSDLTFVFEEGLSAKIQQINFIGNEIFSDKELLSQFKLNSNASWWNFLSDNTYQKRVLVSDIEALKSFYLDRGYLKFQVNSVQVSISPDKKGVYITLWLNEGSPYVVKDVKFQGALLGREEEFQTMVPFEKGEYYNSSLVTRLEEDIKRILGEVGYAYPQVSTVPEFDSQTDEVSLIVSVQTGNRIYVRNIHFIGNHLTKDEVLRREMRQMEGSWLDAKLVDMGKIRLNRLGFFESVNVQIVRVSDSEDQVDLVYSVKEANSGSINLGVGYGTESGLSFQIGLQQNNFLGSGNRVGVNAMINDYQKNITLDYRDPFLNLDGISLGGKIFYNEFEAFEAGIVDYTNESYGANFTWGFPFNELNFFEFGMGYIHSRIGDLPSYFQVEQFLVSQAGHIDSYGSLNINDFDINISWTRNKLNSTYFPTSGNYQRIFYKMTLPGSDIQYFKVQYDIRQYIPLSRGQEFAFLMRGRIGYGNGYGETDGQDNLFPFYENYYAGGFTTLRGFSSNSVGPKAVYRDYSNSNNGFDISTNDSVGGNAIALASLELIVPMPFISTEIRNQVRTSVFIDAASVWDTEFDYRDFGADHGNQYYDYSDPLSYRVSYGASLQWMSPIGPLVFSLAKPIRIYESDDKEFFTFTIGKAF</sequence>
<dbReference type="PANTHER" id="PTHR12815:SF23">
    <property type="entry name" value="OUTER MEMBRANE PROTEIN ASSEMBLY FACTOR BAMA"/>
    <property type="match status" value="1"/>
</dbReference>
<dbReference type="PROSITE" id="PS51779">
    <property type="entry name" value="POTRA"/>
    <property type="match status" value="5"/>
</dbReference>
<comment type="subunit">
    <text evidence="8">Part of the Bam complex.</text>
</comment>
<keyword evidence="5 8" id="KW-0677">Repeat</keyword>
<evidence type="ECO:0000313" key="11">
    <source>
        <dbReference type="EMBL" id="KEY91511.1"/>
    </source>
</evidence>
<dbReference type="InterPro" id="IPR000184">
    <property type="entry name" value="Bac_surfAg_D15"/>
</dbReference>
<comment type="function">
    <text evidence="8">Part of the outer membrane protein assembly complex, which is involved in assembly and insertion of beta-barrel proteins into the outer membrane.</text>
</comment>
<feature type="domain" description="POTRA" evidence="10">
    <location>
        <begin position="345"/>
        <end position="419"/>
    </location>
</feature>
<evidence type="ECO:0000256" key="6">
    <source>
        <dbReference type="ARBA" id="ARBA00023136"/>
    </source>
</evidence>
<dbReference type="NCBIfam" id="TIGR03303">
    <property type="entry name" value="OM_YaeT"/>
    <property type="match status" value="1"/>
</dbReference>
<organism evidence="11 12">
    <name type="scientific">Candidatus Photodesmus blepharonis</name>
    <dbReference type="NCBI Taxonomy" id="1179155"/>
    <lineage>
        <taxon>Bacteria</taxon>
        <taxon>Pseudomonadati</taxon>
        <taxon>Pseudomonadota</taxon>
        <taxon>Gammaproteobacteria</taxon>
        <taxon>Vibrionales</taxon>
        <taxon>Vibrionaceae</taxon>
        <taxon>Candidatus Photodesmus</taxon>
    </lineage>
</organism>
<dbReference type="eggNOG" id="COG4775">
    <property type="taxonomic scope" value="Bacteria"/>
</dbReference>
<protein>
    <recommendedName>
        <fullName evidence="8 9">Outer membrane protein assembly factor BamA</fullName>
    </recommendedName>
</protein>
<keyword evidence="4 8" id="KW-0732">Signal</keyword>
<comment type="subcellular location">
    <subcellularLocation>
        <location evidence="8">Cell outer membrane</location>
    </subcellularLocation>
    <subcellularLocation>
        <location evidence="1">Membrane</location>
    </subcellularLocation>
</comment>
<dbReference type="STRING" id="1179155.CF67_14128"/>
<evidence type="ECO:0000259" key="10">
    <source>
        <dbReference type="PROSITE" id="PS51779"/>
    </source>
</evidence>
<dbReference type="InterPro" id="IPR039910">
    <property type="entry name" value="D15-like"/>
</dbReference>
<feature type="domain" description="POTRA" evidence="10">
    <location>
        <begin position="90"/>
        <end position="170"/>
    </location>
</feature>